<sequence>MVHFTSDNGSNENYDKIVNQPALRLPVLFSDKGNKESRLAVDYQKLNIIKYEATSIKTIEMALQYLRKAKVHTEELNTLEEVKESLKTEVQYFDTCPSIKGFTTDGLYSEMNSKVETELHLAPLSSEMIMSKFQTPKKMIVLTKLCLHGPEAAVLSGGEISGKFEVRTGLRQRDALSPPLFNFLALEWVIRHTENPQWKDDDAMMSQDKEELKKITEAVKQQAAKVGLHLNEDKTEYMLIPRREQDQDPLSSGGISFGSGIR</sequence>
<dbReference type="InterPro" id="IPR000477">
    <property type="entry name" value="RT_dom"/>
</dbReference>
<dbReference type="SUPFAM" id="SSF56672">
    <property type="entry name" value="DNA/RNA polymerases"/>
    <property type="match status" value="1"/>
</dbReference>
<evidence type="ECO:0000313" key="3">
    <source>
        <dbReference type="EMBL" id="CAD7412195.1"/>
    </source>
</evidence>
<dbReference type="PANTHER" id="PTHR47027:SF20">
    <property type="entry name" value="REVERSE TRANSCRIPTASE-LIKE PROTEIN WITH RNA-DIRECTED DNA POLYMERASE DOMAIN"/>
    <property type="match status" value="1"/>
</dbReference>
<dbReference type="PANTHER" id="PTHR47027">
    <property type="entry name" value="REVERSE TRANSCRIPTASE DOMAIN-CONTAINING PROTEIN"/>
    <property type="match status" value="1"/>
</dbReference>
<dbReference type="AlphaFoldDB" id="A0A7R9DE68"/>
<organism evidence="3">
    <name type="scientific">Timema poppense</name>
    <name type="common">Walking stick</name>
    <dbReference type="NCBI Taxonomy" id="170557"/>
    <lineage>
        <taxon>Eukaryota</taxon>
        <taxon>Metazoa</taxon>
        <taxon>Ecdysozoa</taxon>
        <taxon>Arthropoda</taxon>
        <taxon>Hexapoda</taxon>
        <taxon>Insecta</taxon>
        <taxon>Pterygota</taxon>
        <taxon>Neoptera</taxon>
        <taxon>Polyneoptera</taxon>
        <taxon>Phasmatodea</taxon>
        <taxon>Timematodea</taxon>
        <taxon>Timematoidea</taxon>
        <taxon>Timematidae</taxon>
        <taxon>Timema</taxon>
    </lineage>
</organism>
<dbReference type="GO" id="GO:0071897">
    <property type="term" value="P:DNA biosynthetic process"/>
    <property type="evidence" value="ECO:0007669"/>
    <property type="project" value="UniProtKB-ARBA"/>
</dbReference>
<dbReference type="Pfam" id="PF00078">
    <property type="entry name" value="RVT_1"/>
    <property type="match status" value="1"/>
</dbReference>
<reference evidence="3" key="1">
    <citation type="submission" date="2020-11" db="EMBL/GenBank/DDBJ databases">
        <authorList>
            <person name="Tran Van P."/>
        </authorList>
    </citation>
    <scope>NUCLEOTIDE SEQUENCE</scope>
</reference>
<dbReference type="EMBL" id="OD005861">
    <property type="protein sequence ID" value="CAD7412195.1"/>
    <property type="molecule type" value="Genomic_DNA"/>
</dbReference>
<gene>
    <name evidence="3" type="ORF">TPSB3V08_LOCUS8279</name>
</gene>
<evidence type="ECO:0000256" key="1">
    <source>
        <dbReference type="SAM" id="MobiDB-lite"/>
    </source>
</evidence>
<proteinExistence type="predicted"/>
<feature type="domain" description="Reverse transcriptase" evidence="2">
    <location>
        <begin position="130"/>
        <end position="239"/>
    </location>
</feature>
<evidence type="ECO:0000259" key="2">
    <source>
        <dbReference type="Pfam" id="PF00078"/>
    </source>
</evidence>
<dbReference type="InterPro" id="IPR043502">
    <property type="entry name" value="DNA/RNA_pol_sf"/>
</dbReference>
<name>A0A7R9DE68_TIMPO</name>
<protein>
    <recommendedName>
        <fullName evidence="2">Reverse transcriptase domain-containing protein</fullName>
    </recommendedName>
</protein>
<accession>A0A7R9DE68</accession>
<feature type="region of interest" description="Disordered" evidence="1">
    <location>
        <begin position="242"/>
        <end position="262"/>
    </location>
</feature>